<dbReference type="Pfam" id="PF07731">
    <property type="entry name" value="Cu-oxidase_2"/>
    <property type="match status" value="1"/>
</dbReference>
<feature type="domain" description="Plastocyanin-like" evidence="9">
    <location>
        <begin position="1"/>
        <end position="101"/>
    </location>
</feature>
<keyword evidence="11" id="KW-1185">Reference proteome</keyword>
<keyword evidence="2" id="KW-0479">Metal-binding</keyword>
<dbReference type="CDD" id="cd13898">
    <property type="entry name" value="CuRO_3_Abr2_like"/>
    <property type="match status" value="1"/>
</dbReference>
<keyword evidence="5" id="KW-0186">Copper</keyword>
<dbReference type="PANTHER" id="PTHR11709">
    <property type="entry name" value="MULTI-COPPER OXIDASE"/>
    <property type="match status" value="1"/>
</dbReference>
<evidence type="ECO:0000259" key="9">
    <source>
        <dbReference type="Pfam" id="PF07732"/>
    </source>
</evidence>
<feature type="domain" description="Plastocyanin-like" evidence="8">
    <location>
        <begin position="419"/>
        <end position="543"/>
    </location>
</feature>
<dbReference type="Pfam" id="PF00394">
    <property type="entry name" value="Cu-oxidase"/>
    <property type="match status" value="1"/>
</dbReference>
<dbReference type="EMBL" id="ML977571">
    <property type="protein sequence ID" value="KAF2003681.1"/>
    <property type="molecule type" value="Genomic_DNA"/>
</dbReference>
<reference evidence="10" key="1">
    <citation type="journal article" date="2020" name="Stud. Mycol.">
        <title>101 Dothideomycetes genomes: a test case for predicting lifestyles and emergence of pathogens.</title>
        <authorList>
            <person name="Haridas S."/>
            <person name="Albert R."/>
            <person name="Binder M."/>
            <person name="Bloem J."/>
            <person name="Labutti K."/>
            <person name="Salamov A."/>
            <person name="Andreopoulos B."/>
            <person name="Baker S."/>
            <person name="Barry K."/>
            <person name="Bills G."/>
            <person name="Bluhm B."/>
            <person name="Cannon C."/>
            <person name="Castanera R."/>
            <person name="Culley D."/>
            <person name="Daum C."/>
            <person name="Ezra D."/>
            <person name="Gonzalez J."/>
            <person name="Henrissat B."/>
            <person name="Kuo A."/>
            <person name="Liang C."/>
            <person name="Lipzen A."/>
            <person name="Lutzoni F."/>
            <person name="Magnuson J."/>
            <person name="Mondo S."/>
            <person name="Nolan M."/>
            <person name="Ohm R."/>
            <person name="Pangilinan J."/>
            <person name="Park H.-J."/>
            <person name="Ramirez L."/>
            <person name="Alfaro M."/>
            <person name="Sun H."/>
            <person name="Tritt A."/>
            <person name="Yoshinaga Y."/>
            <person name="Zwiers L.-H."/>
            <person name="Turgeon B."/>
            <person name="Goodwin S."/>
            <person name="Spatafora J."/>
            <person name="Crous P."/>
            <person name="Grigoriev I."/>
        </authorList>
    </citation>
    <scope>NUCLEOTIDE SEQUENCE</scope>
    <source>
        <strain evidence="10">CBS 123094</strain>
    </source>
</reference>
<dbReference type="OrthoDB" id="2121828at2759"/>
<keyword evidence="6" id="KW-0325">Glycoprotein</keyword>
<dbReference type="SUPFAM" id="SSF49503">
    <property type="entry name" value="Cupredoxins"/>
    <property type="match status" value="3"/>
</dbReference>
<evidence type="ECO:0000256" key="1">
    <source>
        <dbReference type="ARBA" id="ARBA00010609"/>
    </source>
</evidence>
<proteinExistence type="inferred from homology"/>
<dbReference type="AlphaFoldDB" id="A0A6A5WTZ7"/>
<dbReference type="InterPro" id="IPR008972">
    <property type="entry name" value="Cupredoxin"/>
</dbReference>
<gene>
    <name evidence="10" type="ORF">P154DRAFT_486336</name>
</gene>
<dbReference type="PROSITE" id="PS00080">
    <property type="entry name" value="MULTICOPPER_OXIDASE2"/>
    <property type="match status" value="1"/>
</dbReference>
<dbReference type="Pfam" id="PF07732">
    <property type="entry name" value="Cu-oxidase_3"/>
    <property type="match status" value="1"/>
</dbReference>
<evidence type="ECO:0000256" key="3">
    <source>
        <dbReference type="ARBA" id="ARBA00022729"/>
    </source>
</evidence>
<evidence type="ECO:0000259" key="8">
    <source>
        <dbReference type="Pfam" id="PF07731"/>
    </source>
</evidence>
<dbReference type="InterPro" id="IPR001117">
    <property type="entry name" value="Cu-oxidase_2nd"/>
</dbReference>
<dbReference type="InterPro" id="IPR011706">
    <property type="entry name" value="Cu-oxidase_C"/>
</dbReference>
<dbReference type="GO" id="GO:0016491">
    <property type="term" value="F:oxidoreductase activity"/>
    <property type="evidence" value="ECO:0007669"/>
    <property type="project" value="UniProtKB-KW"/>
</dbReference>
<dbReference type="GO" id="GO:0005507">
    <property type="term" value="F:copper ion binding"/>
    <property type="evidence" value="ECO:0007669"/>
    <property type="project" value="InterPro"/>
</dbReference>
<dbReference type="CDD" id="cd13850">
    <property type="entry name" value="CuRO_1_Abr2_like"/>
    <property type="match status" value="1"/>
</dbReference>
<evidence type="ECO:0000313" key="10">
    <source>
        <dbReference type="EMBL" id="KAF2003681.1"/>
    </source>
</evidence>
<dbReference type="CDD" id="cd13876">
    <property type="entry name" value="CuRO_2_Abr2_like"/>
    <property type="match status" value="1"/>
</dbReference>
<keyword evidence="3" id="KW-0732">Signal</keyword>
<dbReference type="PROSITE" id="PS00079">
    <property type="entry name" value="MULTICOPPER_OXIDASE1"/>
    <property type="match status" value="1"/>
</dbReference>
<dbReference type="PANTHER" id="PTHR11709:SF488">
    <property type="entry name" value="LACCASE-RELATED"/>
    <property type="match status" value="1"/>
</dbReference>
<dbReference type="InterPro" id="IPR002355">
    <property type="entry name" value="Cu_oxidase_Cu_BS"/>
</dbReference>
<name>A0A6A5WTZ7_9PLEO</name>
<keyword evidence="4" id="KW-0560">Oxidoreductase</keyword>
<dbReference type="Proteomes" id="UP000799779">
    <property type="component" value="Unassembled WGS sequence"/>
</dbReference>
<evidence type="ECO:0000313" key="11">
    <source>
        <dbReference type="Proteomes" id="UP000799779"/>
    </source>
</evidence>
<feature type="domain" description="Plastocyanin-like" evidence="7">
    <location>
        <begin position="126"/>
        <end position="330"/>
    </location>
</feature>
<dbReference type="InterPro" id="IPR045087">
    <property type="entry name" value="Cu-oxidase_fam"/>
</dbReference>
<dbReference type="InterPro" id="IPR033138">
    <property type="entry name" value="Cu_oxidase_CS"/>
</dbReference>
<protein>
    <submittedName>
        <fullName evidence="10">Multicopper oxidase</fullName>
    </submittedName>
</protein>
<sequence>MVFINGQFPGPLLEVEQGEWVEVVVVNHMPFNTSIHYHGIEQIGTPWADGVPGFTQRAIVPGQSFTYKWKADQYGSYFYHAHEKGQIEDGCYGPLVIHPKKGIAKPFDKIARADVKLLEEAERDAKPIILTDWRHTTFEKTWALQLASGIESSICVDSILLNGKGAVNCWSREDITKYTSPAVAPMLQQMNATITAKGCVPPIAIAASIPNSKPNLSALPAEVFDICTPTKGSKEVIKAPRNKKWLALDIISTAGVDTFSFSIDEHSLWVYQVDGHYIVPQKVDVLTVVNGDRYSVFVELTKKRGNYGIQIASQTLSQLIDTTAIFSYEGYGWLHEDLYTYRSRPFTTRAGSPTSKSVTIFNPAMAVSFPPQFPQPAPKVDQTFFLSLVPGSTSYLWGLNGTLFNSAIDTFSTPLLYQNPATVNPGSNITMKTLNNTWVDLVFIVATPGQPPHPIHKHSNKGFILGQGDGPFNWTSVAAAAEAVPKNFNLVTPPYRDSFLTPPTQTGPAWLAVRYHVINPGPFMIHCHVQSHMSGGMAMVIMDGVDEWPETPANFKN</sequence>
<dbReference type="Gene3D" id="2.60.40.420">
    <property type="entry name" value="Cupredoxins - blue copper proteins"/>
    <property type="match status" value="3"/>
</dbReference>
<evidence type="ECO:0000256" key="5">
    <source>
        <dbReference type="ARBA" id="ARBA00023008"/>
    </source>
</evidence>
<comment type="similarity">
    <text evidence="1">Belongs to the multicopper oxidase family.</text>
</comment>
<organism evidence="10 11">
    <name type="scientific">Amniculicola lignicola CBS 123094</name>
    <dbReference type="NCBI Taxonomy" id="1392246"/>
    <lineage>
        <taxon>Eukaryota</taxon>
        <taxon>Fungi</taxon>
        <taxon>Dikarya</taxon>
        <taxon>Ascomycota</taxon>
        <taxon>Pezizomycotina</taxon>
        <taxon>Dothideomycetes</taxon>
        <taxon>Pleosporomycetidae</taxon>
        <taxon>Pleosporales</taxon>
        <taxon>Amniculicolaceae</taxon>
        <taxon>Amniculicola</taxon>
    </lineage>
</organism>
<dbReference type="InterPro" id="IPR011707">
    <property type="entry name" value="Cu-oxidase-like_N"/>
</dbReference>
<accession>A0A6A5WTZ7</accession>
<evidence type="ECO:0000256" key="4">
    <source>
        <dbReference type="ARBA" id="ARBA00023002"/>
    </source>
</evidence>
<evidence type="ECO:0000259" key="7">
    <source>
        <dbReference type="Pfam" id="PF00394"/>
    </source>
</evidence>
<evidence type="ECO:0000256" key="2">
    <source>
        <dbReference type="ARBA" id="ARBA00022723"/>
    </source>
</evidence>
<evidence type="ECO:0000256" key="6">
    <source>
        <dbReference type="ARBA" id="ARBA00023180"/>
    </source>
</evidence>